<dbReference type="PANTHER" id="PTHR48022:SF2">
    <property type="entry name" value="PLASTIDIC GLUCOSE TRANSPORTER 4"/>
    <property type="match status" value="1"/>
</dbReference>
<dbReference type="FunFam" id="1.20.1250.20:FF:000078">
    <property type="entry name" value="MFS maltose transporter, putative"/>
    <property type="match status" value="1"/>
</dbReference>
<evidence type="ECO:0000256" key="1">
    <source>
        <dbReference type="ARBA" id="ARBA00004141"/>
    </source>
</evidence>
<feature type="domain" description="Major facilitator superfamily (MFS) profile" evidence="10">
    <location>
        <begin position="56"/>
        <end position="496"/>
    </location>
</feature>
<feature type="transmembrane region" description="Helical" evidence="9">
    <location>
        <begin position="158"/>
        <end position="180"/>
    </location>
</feature>
<feature type="transmembrane region" description="Helical" evidence="9">
    <location>
        <begin position="474"/>
        <end position="490"/>
    </location>
</feature>
<keyword evidence="6 9" id="KW-0472">Membrane</keyword>
<comment type="caution">
    <text evidence="11">The sequence shown here is derived from an EMBL/GenBank/DDBJ whole genome shotgun (WGS) entry which is preliminary data.</text>
</comment>
<dbReference type="InterPro" id="IPR020846">
    <property type="entry name" value="MFS_dom"/>
</dbReference>
<feature type="transmembrane region" description="Helical" evidence="9">
    <location>
        <begin position="132"/>
        <end position="152"/>
    </location>
</feature>
<evidence type="ECO:0000256" key="8">
    <source>
        <dbReference type="RuleBase" id="RU003346"/>
    </source>
</evidence>
<feature type="transmembrane region" description="Helical" evidence="9">
    <location>
        <begin position="53"/>
        <end position="80"/>
    </location>
</feature>
<dbReference type="SUPFAM" id="SSF103473">
    <property type="entry name" value="MFS general substrate transporter"/>
    <property type="match status" value="1"/>
</dbReference>
<dbReference type="EMBL" id="RSCD01000007">
    <property type="protein sequence ID" value="RSH91817.1"/>
    <property type="molecule type" value="Genomic_DNA"/>
</dbReference>
<feature type="transmembrane region" description="Helical" evidence="9">
    <location>
        <begin position="406"/>
        <end position="426"/>
    </location>
</feature>
<evidence type="ECO:0000259" key="10">
    <source>
        <dbReference type="PROSITE" id="PS50850"/>
    </source>
</evidence>
<comment type="similarity">
    <text evidence="2 8">Belongs to the major facilitator superfamily. Sugar transporter (TC 2.A.1.1) family.</text>
</comment>
<keyword evidence="5 9" id="KW-1133">Transmembrane helix</keyword>
<evidence type="ECO:0000256" key="7">
    <source>
        <dbReference type="ARBA" id="ARBA00049119"/>
    </source>
</evidence>
<evidence type="ECO:0000313" key="11">
    <source>
        <dbReference type="EMBL" id="RSH91817.1"/>
    </source>
</evidence>
<dbReference type="InterPro" id="IPR050360">
    <property type="entry name" value="MFS_Sugar_Transporters"/>
</dbReference>
<evidence type="ECO:0000256" key="3">
    <source>
        <dbReference type="ARBA" id="ARBA00022448"/>
    </source>
</evidence>
<gene>
    <name evidence="11" type="ORF">EHS25_009187</name>
</gene>
<dbReference type="PROSITE" id="PS00217">
    <property type="entry name" value="SUGAR_TRANSPORT_2"/>
    <property type="match status" value="1"/>
</dbReference>
<proteinExistence type="inferred from homology"/>
<comment type="subcellular location">
    <subcellularLocation>
        <location evidence="1">Membrane</location>
        <topology evidence="1">Multi-pass membrane protein</topology>
    </subcellularLocation>
</comment>
<dbReference type="OrthoDB" id="6612291at2759"/>
<feature type="transmembrane region" description="Helical" evidence="9">
    <location>
        <begin position="230"/>
        <end position="251"/>
    </location>
</feature>
<dbReference type="PANTHER" id="PTHR48022">
    <property type="entry name" value="PLASTIDIC GLUCOSE TRANSPORTER 4"/>
    <property type="match status" value="1"/>
</dbReference>
<accession>A0A427YL92</accession>
<dbReference type="GO" id="GO:0005351">
    <property type="term" value="F:carbohydrate:proton symporter activity"/>
    <property type="evidence" value="ECO:0007669"/>
    <property type="project" value="TreeGrafter"/>
</dbReference>
<reference evidence="11 12" key="1">
    <citation type="submission" date="2018-11" db="EMBL/GenBank/DDBJ databases">
        <title>Genome sequence of Saitozyma podzolica DSM 27192.</title>
        <authorList>
            <person name="Aliyu H."/>
            <person name="Gorte O."/>
            <person name="Ochsenreither K."/>
        </authorList>
    </citation>
    <scope>NUCLEOTIDE SEQUENCE [LARGE SCALE GENOMIC DNA]</scope>
    <source>
        <strain evidence="11 12">DSM 27192</strain>
    </source>
</reference>
<feature type="transmembrane region" description="Helical" evidence="9">
    <location>
        <begin position="373"/>
        <end position="394"/>
    </location>
</feature>
<name>A0A427YL92_9TREE</name>
<dbReference type="Proteomes" id="UP000279259">
    <property type="component" value="Unassembled WGS sequence"/>
</dbReference>
<dbReference type="Gene3D" id="1.20.1250.20">
    <property type="entry name" value="MFS general substrate transporter like domains"/>
    <property type="match status" value="1"/>
</dbReference>
<dbReference type="InterPro" id="IPR003663">
    <property type="entry name" value="Sugar/inositol_transpt"/>
</dbReference>
<dbReference type="Pfam" id="PF00083">
    <property type="entry name" value="Sugar_tr"/>
    <property type="match status" value="1"/>
</dbReference>
<dbReference type="InterPro" id="IPR005829">
    <property type="entry name" value="Sugar_transporter_CS"/>
</dbReference>
<evidence type="ECO:0000256" key="2">
    <source>
        <dbReference type="ARBA" id="ARBA00010992"/>
    </source>
</evidence>
<dbReference type="GO" id="GO:0016020">
    <property type="term" value="C:membrane"/>
    <property type="evidence" value="ECO:0007669"/>
    <property type="project" value="UniProtKB-SubCell"/>
</dbReference>
<keyword evidence="4 9" id="KW-0812">Transmembrane</keyword>
<sequence length="540" mass="59601">MSLDDKTVSPSASHAERAVPHNMSPAEIADAQRAALAEHRLGFAEALQKYKKAIIWSVIVSMTIVMESYDTILLGSFYAYPTFQKKFGDKIGPTSYSVPAQWQSALGMGANIGIVIGIFANGFLIDKFGHKPVILVSLVVLTGFIALTFAATSRGMLLAGQILCGLPWGTLNTIAPSYAIETAPLALRHYTPTFVNLCWVIGHLIGAGVLDGLVNNTTEWGWRLPFALQWMFPLPLFALILFAPASPWWLVRKGKQEEAVDALNRLSDSSVDNTQVAALMRHTVELEAKLNFGNTYWDCFRGVDLRRTEIACISWIAQALVGFSLQGNNAYFFELAGLASTDAFKLNLGVYALAFLGTTLSLPLQSWFGRRTIWLAGLVAMFVPMILIGILACVTQSSGIKWAQAVLLLVWFFMYGWSFGPLPYVICSEIGSAQLRSKTISLSRNAYYIISIVNTVAAPYMLNPTKGNLKGKAAFVPAAFILLIFAWSFWRFPETKGRSFEEIDIMFARNVPAREFGSYVIHPADEFDGAAEERKSDHER</sequence>
<feature type="transmembrane region" description="Helical" evidence="9">
    <location>
        <begin position="192"/>
        <end position="210"/>
    </location>
</feature>
<protein>
    <recommendedName>
        <fullName evidence="10">Major facilitator superfamily (MFS) profile domain-containing protein</fullName>
    </recommendedName>
</protein>
<feature type="transmembrane region" description="Helical" evidence="9">
    <location>
        <begin position="348"/>
        <end position="367"/>
    </location>
</feature>
<feature type="transmembrane region" description="Helical" evidence="9">
    <location>
        <begin position="446"/>
        <end position="462"/>
    </location>
</feature>
<evidence type="ECO:0000256" key="6">
    <source>
        <dbReference type="ARBA" id="ARBA00023136"/>
    </source>
</evidence>
<evidence type="ECO:0000256" key="5">
    <source>
        <dbReference type="ARBA" id="ARBA00022989"/>
    </source>
</evidence>
<evidence type="ECO:0000256" key="9">
    <source>
        <dbReference type="SAM" id="Phobius"/>
    </source>
</evidence>
<dbReference type="NCBIfam" id="TIGR00879">
    <property type="entry name" value="SP"/>
    <property type="match status" value="1"/>
</dbReference>
<keyword evidence="12" id="KW-1185">Reference proteome</keyword>
<dbReference type="InterPro" id="IPR005828">
    <property type="entry name" value="MFS_sugar_transport-like"/>
</dbReference>
<feature type="transmembrane region" description="Helical" evidence="9">
    <location>
        <begin position="100"/>
        <end position="120"/>
    </location>
</feature>
<comment type="catalytic activity">
    <reaction evidence="7">
        <text>myo-inositol(out) + H(+)(out) = myo-inositol(in) + H(+)(in)</text>
        <dbReference type="Rhea" id="RHEA:60364"/>
        <dbReference type="ChEBI" id="CHEBI:15378"/>
        <dbReference type="ChEBI" id="CHEBI:17268"/>
    </reaction>
</comment>
<evidence type="ECO:0000313" key="12">
    <source>
        <dbReference type="Proteomes" id="UP000279259"/>
    </source>
</evidence>
<keyword evidence="3 8" id="KW-0813">Transport</keyword>
<dbReference type="AlphaFoldDB" id="A0A427YL92"/>
<evidence type="ECO:0000256" key="4">
    <source>
        <dbReference type="ARBA" id="ARBA00022692"/>
    </source>
</evidence>
<organism evidence="11 12">
    <name type="scientific">Saitozyma podzolica</name>
    <dbReference type="NCBI Taxonomy" id="1890683"/>
    <lineage>
        <taxon>Eukaryota</taxon>
        <taxon>Fungi</taxon>
        <taxon>Dikarya</taxon>
        <taxon>Basidiomycota</taxon>
        <taxon>Agaricomycotina</taxon>
        <taxon>Tremellomycetes</taxon>
        <taxon>Tremellales</taxon>
        <taxon>Trimorphomycetaceae</taxon>
        <taxon>Saitozyma</taxon>
    </lineage>
</organism>
<dbReference type="PROSITE" id="PS50850">
    <property type="entry name" value="MFS"/>
    <property type="match status" value="1"/>
</dbReference>
<dbReference type="InterPro" id="IPR036259">
    <property type="entry name" value="MFS_trans_sf"/>
</dbReference>